<dbReference type="EMBL" id="JARZAK010000002">
    <property type="protein sequence ID" value="MDY7257033.1"/>
    <property type="molecule type" value="Genomic_DNA"/>
</dbReference>
<evidence type="ECO:0000259" key="3">
    <source>
        <dbReference type="Pfam" id="PF00483"/>
    </source>
</evidence>
<gene>
    <name evidence="4" type="ORF">QHG74_04800</name>
</gene>
<dbReference type="InterPro" id="IPR005835">
    <property type="entry name" value="NTP_transferase_dom"/>
</dbReference>
<evidence type="ECO:0000313" key="4">
    <source>
        <dbReference type="EMBL" id="MDY7257033.1"/>
    </source>
</evidence>
<dbReference type="Gene3D" id="3.90.550.10">
    <property type="entry name" value="Spore Coat Polysaccharide Biosynthesis Protein SpsA, Chain A"/>
    <property type="match status" value="1"/>
</dbReference>
<dbReference type="Pfam" id="PF00483">
    <property type="entry name" value="NTP_transferase"/>
    <property type="match status" value="1"/>
</dbReference>
<evidence type="ECO:0000256" key="2">
    <source>
        <dbReference type="ARBA" id="ARBA00022695"/>
    </source>
</evidence>
<dbReference type="Proteomes" id="UP001292913">
    <property type="component" value="Unassembled WGS sequence"/>
</dbReference>
<keyword evidence="1" id="KW-0808">Transferase</keyword>
<evidence type="ECO:0000256" key="1">
    <source>
        <dbReference type="ARBA" id="ARBA00022679"/>
    </source>
</evidence>
<keyword evidence="2" id="KW-0548">Nucleotidyltransferase</keyword>
<reference evidence="4 5" key="1">
    <citation type="submission" date="2023-04" db="EMBL/GenBank/DDBJ databases">
        <title>Bacteroides pacosi sp. nov., isolated from the fecal material of an alpaca.</title>
        <authorList>
            <person name="Miller S."/>
            <person name="Hendry M."/>
            <person name="King J."/>
            <person name="Sankaranarayanan K."/>
            <person name="Lawson P.A."/>
        </authorList>
    </citation>
    <scope>NUCLEOTIDE SEQUENCE [LARGE SCALE GENOMIC DNA]</scope>
    <source>
        <strain evidence="4 5">A2-P53</strain>
    </source>
</reference>
<sequence length="249" mass="28227">MKAMIFAAGLGSRLKPLTDTMPKAMVPIAGHPMLEHVILKLKAAGFTEIVINIHHFGDQILDFLKVNENFGLTIHISDERDLLLDTGGGVKKARSFFENSDEPFLIHNVDILSDVNLKELYDYHLQSGGVATLLASRRKTSRYLLFDEKKKLCGWTNKDTGQVKPEGFQYDELCYQEYAFSGIHVLSPAIFQFMDTPRWEGKFSIMDFYLATCRQINYSGYLAENLQLIDIGKPETLAKAESFLYQSTK</sequence>
<dbReference type="PANTHER" id="PTHR43584:SF8">
    <property type="entry name" value="N-ACETYLMURAMATE ALPHA-1-PHOSPHATE URIDYLYLTRANSFERASE"/>
    <property type="match status" value="1"/>
</dbReference>
<dbReference type="SUPFAM" id="SSF53448">
    <property type="entry name" value="Nucleotide-diphospho-sugar transferases"/>
    <property type="match status" value="1"/>
</dbReference>
<evidence type="ECO:0000313" key="5">
    <source>
        <dbReference type="Proteomes" id="UP001292913"/>
    </source>
</evidence>
<feature type="domain" description="Nucleotidyl transferase" evidence="3">
    <location>
        <begin position="2"/>
        <end position="245"/>
    </location>
</feature>
<protein>
    <submittedName>
        <fullName evidence="4">Nucleotidyltransferase family protein</fullName>
    </submittedName>
</protein>
<keyword evidence="5" id="KW-1185">Reference proteome</keyword>
<dbReference type="InterPro" id="IPR050065">
    <property type="entry name" value="GlmU-like"/>
</dbReference>
<organism evidence="4 5">
    <name type="scientific">Bacteroides vicugnae</name>
    <dbReference type="NCBI Taxonomy" id="3037989"/>
    <lineage>
        <taxon>Bacteria</taxon>
        <taxon>Pseudomonadati</taxon>
        <taxon>Bacteroidota</taxon>
        <taxon>Bacteroidia</taxon>
        <taxon>Bacteroidales</taxon>
        <taxon>Bacteroidaceae</taxon>
        <taxon>Bacteroides</taxon>
    </lineage>
</organism>
<dbReference type="PANTHER" id="PTHR43584">
    <property type="entry name" value="NUCLEOTIDYL TRANSFERASE"/>
    <property type="match status" value="1"/>
</dbReference>
<accession>A0ABU5HN54</accession>
<dbReference type="RefSeq" id="WP_167511756.1">
    <property type="nucleotide sequence ID" value="NZ_JARZAK010000002.1"/>
</dbReference>
<name>A0ABU5HN54_9BACE</name>
<comment type="caution">
    <text evidence="4">The sequence shown here is derived from an EMBL/GenBank/DDBJ whole genome shotgun (WGS) entry which is preliminary data.</text>
</comment>
<dbReference type="InterPro" id="IPR029044">
    <property type="entry name" value="Nucleotide-diphossugar_trans"/>
</dbReference>
<dbReference type="CDD" id="cd06422">
    <property type="entry name" value="NTP_transferase_like_1"/>
    <property type="match status" value="1"/>
</dbReference>
<proteinExistence type="predicted"/>